<protein>
    <submittedName>
        <fullName evidence="1">Uncharacterized protein</fullName>
    </submittedName>
</protein>
<comment type="caution">
    <text evidence="1">The sequence shown here is derived from an EMBL/GenBank/DDBJ whole genome shotgun (WGS) entry which is preliminary data.</text>
</comment>
<name>A0ACC3CGA7_PYRYE</name>
<dbReference type="Proteomes" id="UP000798662">
    <property type="component" value="Chromosome 3"/>
</dbReference>
<keyword evidence="2" id="KW-1185">Reference proteome</keyword>
<gene>
    <name evidence="1" type="ORF">I4F81_011607</name>
</gene>
<sequence>MGAPGGEPDCGQCGGAGTIGCVVCGGTGSVTMTLMMDTTSSSQCRMCRGRSRIPCPSCRAVVYKSVVWWDKIPDDDEDEEWRKGDDGSPRMPWSPPPA</sequence>
<reference evidence="1" key="1">
    <citation type="submission" date="2019-11" db="EMBL/GenBank/DDBJ databases">
        <title>Nori genome reveals adaptations in red seaweeds to the harsh intertidal environment.</title>
        <authorList>
            <person name="Wang D."/>
            <person name="Mao Y."/>
        </authorList>
    </citation>
    <scope>NUCLEOTIDE SEQUENCE</scope>
    <source>
        <tissue evidence="1">Gametophyte</tissue>
    </source>
</reference>
<evidence type="ECO:0000313" key="2">
    <source>
        <dbReference type="Proteomes" id="UP000798662"/>
    </source>
</evidence>
<accession>A0ACC3CGA7</accession>
<dbReference type="EMBL" id="CM020620">
    <property type="protein sequence ID" value="KAK1869125.1"/>
    <property type="molecule type" value="Genomic_DNA"/>
</dbReference>
<organism evidence="1 2">
    <name type="scientific">Pyropia yezoensis</name>
    <name type="common">Susabi-nori</name>
    <name type="synonym">Porphyra yezoensis</name>
    <dbReference type="NCBI Taxonomy" id="2788"/>
    <lineage>
        <taxon>Eukaryota</taxon>
        <taxon>Rhodophyta</taxon>
        <taxon>Bangiophyceae</taxon>
        <taxon>Bangiales</taxon>
        <taxon>Bangiaceae</taxon>
        <taxon>Pyropia</taxon>
    </lineage>
</organism>
<proteinExistence type="predicted"/>
<evidence type="ECO:0000313" key="1">
    <source>
        <dbReference type="EMBL" id="KAK1869125.1"/>
    </source>
</evidence>